<evidence type="ECO:0000256" key="3">
    <source>
        <dbReference type="ARBA" id="ARBA00022801"/>
    </source>
</evidence>
<evidence type="ECO:0000256" key="4">
    <source>
        <dbReference type="ARBA" id="ARBA00022989"/>
    </source>
</evidence>
<feature type="transmembrane region" description="Helical" evidence="6">
    <location>
        <begin position="159"/>
        <end position="176"/>
    </location>
</feature>
<reference evidence="8 9" key="1">
    <citation type="submission" date="2017-04" db="EMBL/GenBank/DDBJ databases">
        <title>Genome sequencing of [Candida] sorbophila.</title>
        <authorList>
            <person name="Ahn J.O."/>
        </authorList>
    </citation>
    <scope>NUCLEOTIDE SEQUENCE [LARGE SCALE GENOMIC DNA]</scope>
    <source>
        <strain evidence="8 9">DS02</strain>
    </source>
</reference>
<proteinExistence type="predicted"/>
<keyword evidence="9" id="KW-1185">Reference proteome</keyword>
<keyword evidence="5 6" id="KW-0472">Membrane</keyword>
<evidence type="ECO:0000313" key="8">
    <source>
        <dbReference type="EMBL" id="PRT56922.1"/>
    </source>
</evidence>
<feature type="transmembrane region" description="Helical" evidence="6">
    <location>
        <begin position="54"/>
        <end position="78"/>
    </location>
</feature>
<feature type="transmembrane region" description="Helical" evidence="6">
    <location>
        <begin position="182"/>
        <end position="201"/>
    </location>
</feature>
<keyword evidence="4 6" id="KW-1133">Transmembrane helix</keyword>
<dbReference type="RefSeq" id="XP_024666867.1">
    <property type="nucleotide sequence ID" value="XM_024811099.1"/>
</dbReference>
<evidence type="ECO:0000256" key="2">
    <source>
        <dbReference type="ARBA" id="ARBA00022692"/>
    </source>
</evidence>
<evidence type="ECO:0000256" key="1">
    <source>
        <dbReference type="ARBA" id="ARBA00004141"/>
    </source>
</evidence>
<dbReference type="GO" id="GO:0016020">
    <property type="term" value="C:membrane"/>
    <property type="evidence" value="ECO:0007669"/>
    <property type="project" value="UniProtKB-SubCell"/>
</dbReference>
<comment type="caution">
    <text evidence="8">The sequence shown here is derived from an EMBL/GenBank/DDBJ whole genome shotgun (WGS) entry which is preliminary data.</text>
</comment>
<name>A0A2T0FPL1_9ASCO</name>
<evidence type="ECO:0000256" key="5">
    <source>
        <dbReference type="ARBA" id="ARBA00023136"/>
    </source>
</evidence>
<protein>
    <submittedName>
        <fullName evidence="8">Dolichyldiphosphatase</fullName>
    </submittedName>
</protein>
<dbReference type="CDD" id="cd03382">
    <property type="entry name" value="PAP2_dolichyldiphosphatase"/>
    <property type="match status" value="1"/>
</dbReference>
<dbReference type="EMBL" id="NDIQ01000022">
    <property type="protein sequence ID" value="PRT56922.1"/>
    <property type="molecule type" value="Genomic_DNA"/>
</dbReference>
<dbReference type="OrthoDB" id="302705at2759"/>
<keyword evidence="2 6" id="KW-0812">Transmembrane</keyword>
<comment type="subcellular location">
    <subcellularLocation>
        <location evidence="1">Membrane</location>
        <topology evidence="1">Multi-pass membrane protein</topology>
    </subcellularLocation>
</comment>
<dbReference type="PANTHER" id="PTHR14969:SF13">
    <property type="entry name" value="AT30094P"/>
    <property type="match status" value="1"/>
</dbReference>
<dbReference type="AlphaFoldDB" id="A0A2T0FPL1"/>
<feature type="domain" description="Phosphatidic acid phosphatase type 2/haloperoxidase" evidence="7">
    <location>
        <begin position="89"/>
        <end position="199"/>
    </location>
</feature>
<keyword evidence="3" id="KW-0378">Hydrolase</keyword>
<gene>
    <name evidence="8" type="ORF">B9G98_04542</name>
</gene>
<dbReference type="GO" id="GO:0006629">
    <property type="term" value="P:lipid metabolic process"/>
    <property type="evidence" value="ECO:0007669"/>
    <property type="project" value="UniProtKB-ARBA"/>
</dbReference>
<dbReference type="Pfam" id="PF01569">
    <property type="entry name" value="PAP2"/>
    <property type="match status" value="1"/>
</dbReference>
<evidence type="ECO:0000256" key="6">
    <source>
        <dbReference type="SAM" id="Phobius"/>
    </source>
</evidence>
<dbReference type="PANTHER" id="PTHR14969">
    <property type="entry name" value="SPHINGOSINE-1-PHOSPHATE PHOSPHOHYDROLASE"/>
    <property type="match status" value="1"/>
</dbReference>
<evidence type="ECO:0000259" key="7">
    <source>
        <dbReference type="SMART" id="SM00014"/>
    </source>
</evidence>
<dbReference type="SUPFAM" id="SSF48317">
    <property type="entry name" value="Acid phosphatase/Vanadium-dependent haloperoxidase"/>
    <property type="match status" value="1"/>
</dbReference>
<dbReference type="GeneID" id="36518290"/>
<accession>A0A2T0FPL1</accession>
<organism evidence="8 9">
    <name type="scientific">Wickerhamiella sorbophila</name>
    <dbReference type="NCBI Taxonomy" id="45607"/>
    <lineage>
        <taxon>Eukaryota</taxon>
        <taxon>Fungi</taxon>
        <taxon>Dikarya</taxon>
        <taxon>Ascomycota</taxon>
        <taxon>Saccharomycotina</taxon>
        <taxon>Dipodascomycetes</taxon>
        <taxon>Dipodascales</taxon>
        <taxon>Trichomonascaceae</taxon>
        <taxon>Wickerhamiella</taxon>
    </lineage>
</organism>
<evidence type="ECO:0000313" key="9">
    <source>
        <dbReference type="Proteomes" id="UP000238350"/>
    </source>
</evidence>
<sequence length="248" mass="28146">MRHRETSRLSDPHKMSYAGQVFLGPDNGRIDSAGLNYYGVCPEFTTVLFKPGDYIGLVCALLSLIPPAVLMMHLSAFLSRRTAQDLWFAGGQVMCEGSNFVLKRLMKQPRPQSPVLNMPEESYGMPSAHSQFMGFLVGYMVVQMYFSPHLPKWDRVFRISGMSLLAGLVGFARYYLYYHSPAQVAMGLTFGFLLGSLWFLVSVPLRKFGVVAWVVSLWPCRLLLIKDVDYNVREEYQSYVATVNKRKN</sequence>
<dbReference type="InterPro" id="IPR000326">
    <property type="entry name" value="PAP2/HPO"/>
</dbReference>
<dbReference type="GO" id="GO:0042392">
    <property type="term" value="F:sphingosine-1-phosphate phosphatase activity"/>
    <property type="evidence" value="ECO:0007669"/>
    <property type="project" value="TreeGrafter"/>
</dbReference>
<dbReference type="Gene3D" id="1.20.144.10">
    <property type="entry name" value="Phosphatidic acid phosphatase type 2/haloperoxidase"/>
    <property type="match status" value="1"/>
</dbReference>
<dbReference type="Proteomes" id="UP000238350">
    <property type="component" value="Unassembled WGS sequence"/>
</dbReference>
<dbReference type="UniPathway" id="UPA00378"/>
<feature type="transmembrane region" description="Helical" evidence="6">
    <location>
        <begin position="128"/>
        <end position="147"/>
    </location>
</feature>
<dbReference type="STRING" id="45607.A0A2T0FPL1"/>
<dbReference type="InterPro" id="IPR036938">
    <property type="entry name" value="PAP2/HPO_sf"/>
</dbReference>
<dbReference type="SMART" id="SM00014">
    <property type="entry name" value="acidPPc"/>
    <property type="match status" value="1"/>
</dbReference>
<dbReference type="InterPro" id="IPR039667">
    <property type="entry name" value="Dolichyldiphosphatase_PAP2"/>
</dbReference>